<dbReference type="EMBL" id="CAJHZY010000005">
    <property type="protein sequence ID" value="CAD7766668.1"/>
    <property type="molecule type" value="Genomic_DNA"/>
</dbReference>
<accession>A0A811ZZJ2</accession>
<name>A0A811ZZJ2_9EURY</name>
<gene>
    <name evidence="1" type="ORF">DNFNHJIP_00066</name>
</gene>
<protein>
    <recommendedName>
        <fullName evidence="3">Cobalamin-binding domain-containing protein</fullName>
    </recommendedName>
</protein>
<dbReference type="SUPFAM" id="SSF102114">
    <property type="entry name" value="Radical SAM enzymes"/>
    <property type="match status" value="1"/>
</dbReference>
<dbReference type="InterPro" id="IPR058240">
    <property type="entry name" value="rSAM_sf"/>
</dbReference>
<proteinExistence type="predicted"/>
<evidence type="ECO:0008006" key="3">
    <source>
        <dbReference type="Google" id="ProtNLM"/>
    </source>
</evidence>
<dbReference type="AlphaFoldDB" id="A0A811ZZJ2"/>
<evidence type="ECO:0000313" key="1">
    <source>
        <dbReference type="EMBL" id="CAD7766668.1"/>
    </source>
</evidence>
<evidence type="ECO:0000313" key="2">
    <source>
        <dbReference type="Proteomes" id="UP000614580"/>
    </source>
</evidence>
<sequence>MGLMKISKYHKTIGDDVIFVKGINKEISYERYWDRIYVSTLFTYNWKVTVDTIKFYKKLVREDNSRIFVGGIMATLLREELWEATGVIPIVGLLDTPGALKDENNLIVNDMIPDYDLFKGTDQQYSLVADSYFGYSTRGCIRKCEFCGVPKLEPKYQEYRGLKPYINAIKDEFGEKNNIVLFDNNILASKKFDNIISDLIDLNFEKNAKLSFINKGGQKSYRKRLVDFNQGIDARLMTLKKVRLLSKIAIQPLRIAFDHIKDKVLYEEKVRLAAEHGIQHFSNYILYNFHDTPEHLWERLNINIKLNAELGLSIYSFPMKYIPLKNKNRIFENSPNWNWLYLRGVQRILNVLKGTVMTTEDFFYRAFGENEKEFIKILYMPEQLLMSRGIQQGPQEKDWYTKFNSLTESNRNALLSILCENKNIKSLCNAIEVNRNISIKSILEHYVPNHHSDK</sequence>
<dbReference type="Proteomes" id="UP000614580">
    <property type="component" value="Unassembled WGS sequence"/>
</dbReference>
<organism evidence="1 2">
    <name type="scientific">Candidatus Argoarchaeum ethanivorans</name>
    <dbReference type="NCBI Taxonomy" id="2608793"/>
    <lineage>
        <taxon>Archaea</taxon>
        <taxon>Methanobacteriati</taxon>
        <taxon>Methanobacteriota</taxon>
        <taxon>Stenosarchaea group</taxon>
        <taxon>Methanomicrobia</taxon>
        <taxon>Methanosarcinales</taxon>
        <taxon>Methanosarcinales incertae sedis</taxon>
        <taxon>GOM Arc I cluster</taxon>
        <taxon>Candidatus Argoarchaeum</taxon>
    </lineage>
</organism>
<reference evidence="1" key="1">
    <citation type="submission" date="2020-12" db="EMBL/GenBank/DDBJ databases">
        <authorList>
            <person name="Hahn C.J."/>
            <person name="Laso-Perez R."/>
            <person name="Vulcano F."/>
            <person name="Vaziourakis K.-M."/>
            <person name="Stokke R."/>
            <person name="Steen I.H."/>
            <person name="Teske A."/>
            <person name="Boetius A."/>
            <person name="Liebeke M."/>
            <person name="Amann R."/>
            <person name="Knittel K."/>
        </authorList>
    </citation>
    <scope>NUCLEOTIDE SEQUENCE</scope>
    <source>
        <strain evidence="1">Gfbio:c6db26ca-90af-429b-aeed-0e3e8aed0b5e:GoM-Arc1_AMV-AAA_792_C10</strain>
    </source>
</reference>
<comment type="caution">
    <text evidence="1">The sequence shown here is derived from an EMBL/GenBank/DDBJ whole genome shotgun (WGS) entry which is preliminary data.</text>
</comment>